<keyword evidence="4 8" id="KW-0479">Metal-binding</keyword>
<keyword evidence="10" id="KW-1185">Reference proteome</keyword>
<comment type="pathway">
    <text evidence="1 8">Purine metabolism; 7-cyano-7-deazaguanine biosynthesis.</text>
</comment>
<accession>A0ABQ1VBQ5</accession>
<dbReference type="Pfam" id="PF01242">
    <property type="entry name" value="PTPS"/>
    <property type="match status" value="1"/>
</dbReference>
<evidence type="ECO:0000256" key="8">
    <source>
        <dbReference type="PIRNR" id="PIRNR006113"/>
    </source>
</evidence>
<comment type="similarity">
    <text evidence="2 8">Belongs to the PTPS family. QueD subfamily.</text>
</comment>
<evidence type="ECO:0000256" key="5">
    <source>
        <dbReference type="ARBA" id="ARBA00022833"/>
    </source>
</evidence>
<dbReference type="Proteomes" id="UP000647339">
    <property type="component" value="Unassembled WGS sequence"/>
</dbReference>
<comment type="caution">
    <text evidence="9">The sequence shown here is derived from an EMBL/GenBank/DDBJ whole genome shotgun (WGS) entry which is preliminary data.</text>
</comment>
<dbReference type="EC" id="4.-.-.-" evidence="8"/>
<comment type="catalytic activity">
    <reaction evidence="7 8">
        <text>7,8-dihydroneopterin 3'-triphosphate + H2O = 6-carboxy-5,6,7,8-tetrahydropterin + triphosphate + acetaldehyde + 2 H(+)</text>
        <dbReference type="Rhea" id="RHEA:27966"/>
        <dbReference type="ChEBI" id="CHEBI:15343"/>
        <dbReference type="ChEBI" id="CHEBI:15377"/>
        <dbReference type="ChEBI" id="CHEBI:15378"/>
        <dbReference type="ChEBI" id="CHEBI:18036"/>
        <dbReference type="ChEBI" id="CHEBI:58462"/>
        <dbReference type="ChEBI" id="CHEBI:61032"/>
        <dbReference type="EC" id="4.1.2.50"/>
    </reaction>
</comment>
<dbReference type="SUPFAM" id="SSF55620">
    <property type="entry name" value="Tetrahydrobiopterin biosynthesis enzymes-like"/>
    <property type="match status" value="1"/>
</dbReference>
<dbReference type="PIRSF" id="PIRSF006113">
    <property type="entry name" value="PTP_synth"/>
    <property type="match status" value="1"/>
</dbReference>
<evidence type="ECO:0000256" key="4">
    <source>
        <dbReference type="ARBA" id="ARBA00022723"/>
    </source>
</evidence>
<evidence type="ECO:0000256" key="2">
    <source>
        <dbReference type="ARBA" id="ARBA00008900"/>
    </source>
</evidence>
<evidence type="ECO:0000313" key="9">
    <source>
        <dbReference type="EMBL" id="GGF50535.1"/>
    </source>
</evidence>
<dbReference type="InterPro" id="IPR007115">
    <property type="entry name" value="6-PTP_synth/QueD"/>
</dbReference>
<protein>
    <recommendedName>
        <fullName evidence="3 8">6-carboxy-5,6,7,8-tetrahydropterin synthase</fullName>
        <ecNumber evidence="8">4.-.-.-</ecNumber>
    </recommendedName>
</protein>
<reference evidence="10" key="1">
    <citation type="journal article" date="2019" name="Int. J. Syst. Evol. Microbiol.">
        <title>The Global Catalogue of Microorganisms (GCM) 10K type strain sequencing project: providing services to taxonomists for standard genome sequencing and annotation.</title>
        <authorList>
            <consortium name="The Broad Institute Genomics Platform"/>
            <consortium name="The Broad Institute Genome Sequencing Center for Infectious Disease"/>
            <person name="Wu L."/>
            <person name="Ma J."/>
        </authorList>
    </citation>
    <scope>NUCLEOTIDE SEQUENCE [LARGE SCALE GENOMIC DNA]</scope>
    <source>
        <strain evidence="10">CGMCC 1.15407</strain>
    </source>
</reference>
<keyword evidence="6 8" id="KW-0456">Lyase</keyword>
<name>A0ABQ1VBQ5_9BACT</name>
<organism evidence="9 10">
    <name type="scientific">Echinicola rosea</name>
    <dbReference type="NCBI Taxonomy" id="1807691"/>
    <lineage>
        <taxon>Bacteria</taxon>
        <taxon>Pseudomonadati</taxon>
        <taxon>Bacteroidota</taxon>
        <taxon>Cytophagia</taxon>
        <taxon>Cytophagales</taxon>
        <taxon>Cyclobacteriaceae</taxon>
        <taxon>Echinicola</taxon>
    </lineage>
</organism>
<evidence type="ECO:0000256" key="7">
    <source>
        <dbReference type="ARBA" id="ARBA00048807"/>
    </source>
</evidence>
<dbReference type="PANTHER" id="PTHR12589:SF7">
    <property type="entry name" value="6-PYRUVOYL TETRAHYDROBIOPTERIN SYNTHASE"/>
    <property type="match status" value="1"/>
</dbReference>
<keyword evidence="5 8" id="KW-0862">Zinc</keyword>
<proteinExistence type="inferred from homology"/>
<dbReference type="InterPro" id="IPR038418">
    <property type="entry name" value="6-PTP_synth/QueD_sf"/>
</dbReference>
<dbReference type="Gene3D" id="3.30.479.10">
    <property type="entry name" value="6-pyruvoyl tetrahydropterin synthase/QueD"/>
    <property type="match status" value="1"/>
</dbReference>
<dbReference type="EMBL" id="BMIU01000035">
    <property type="protein sequence ID" value="GGF50535.1"/>
    <property type="molecule type" value="Genomic_DNA"/>
</dbReference>
<evidence type="ECO:0000256" key="6">
    <source>
        <dbReference type="ARBA" id="ARBA00023239"/>
    </source>
</evidence>
<evidence type="ECO:0000256" key="1">
    <source>
        <dbReference type="ARBA" id="ARBA00005061"/>
    </source>
</evidence>
<dbReference type="RefSeq" id="WP_137404731.1">
    <property type="nucleotide sequence ID" value="NZ_BMIU01000035.1"/>
</dbReference>
<evidence type="ECO:0000256" key="3">
    <source>
        <dbReference type="ARBA" id="ARBA00018141"/>
    </source>
</evidence>
<evidence type="ECO:0000313" key="10">
    <source>
        <dbReference type="Proteomes" id="UP000647339"/>
    </source>
</evidence>
<comment type="cofactor">
    <cofactor evidence="8">
        <name>Zn(2+)</name>
        <dbReference type="ChEBI" id="CHEBI:29105"/>
    </cofactor>
    <text evidence="8">Binds 1 zinc ion per subunit.</text>
</comment>
<gene>
    <name evidence="9" type="ORF">GCM10011339_43870</name>
</gene>
<sequence>MLSITKRFEFEMAHLLSDYKGKCSFLHGHSYKLEVSITGELAEGTDMLVDFNVIKELVEKEVIILLDHRLVLKDNHQNIKRFAISGEDVLWLPFEPTAERLILWIKEKIAIGLPKNIELYRLKLSETNTCFVEWINDR</sequence>
<dbReference type="PANTHER" id="PTHR12589">
    <property type="entry name" value="PYRUVOYL TETRAHYDROBIOPTERIN SYNTHASE"/>
    <property type="match status" value="1"/>
</dbReference>
<keyword evidence="8" id="KW-0671">Queuosine biosynthesis</keyword>